<evidence type="ECO:0000256" key="2">
    <source>
        <dbReference type="SAM" id="Phobius"/>
    </source>
</evidence>
<dbReference type="RefSeq" id="WP_194254304.1">
    <property type="nucleotide sequence ID" value="NZ_JABCQO010000002.1"/>
</dbReference>
<reference evidence="5" key="1">
    <citation type="submission" date="2020-04" db="EMBL/GenBank/DDBJ databases">
        <title>Description of novel Gluconacetobacter.</title>
        <authorList>
            <person name="Sombolestani A."/>
        </authorList>
    </citation>
    <scope>NUCLEOTIDE SEQUENCE [LARGE SCALE GENOMIC DNA]</scope>
    <source>
        <strain evidence="5">LMG 27748</strain>
    </source>
</reference>
<organism evidence="4 5">
    <name type="scientific">Gluconobacter cerevisiae</name>
    <dbReference type="NCBI Taxonomy" id="1379734"/>
    <lineage>
        <taxon>Bacteria</taxon>
        <taxon>Pseudomonadati</taxon>
        <taxon>Pseudomonadota</taxon>
        <taxon>Alphaproteobacteria</taxon>
        <taxon>Acetobacterales</taxon>
        <taxon>Acetobacteraceae</taxon>
        <taxon>Gluconobacter</taxon>
    </lineage>
</organism>
<feature type="transmembrane region" description="Helical" evidence="2">
    <location>
        <begin position="81"/>
        <end position="102"/>
    </location>
</feature>
<feature type="compositionally biased region" description="Basic and acidic residues" evidence="1">
    <location>
        <begin position="35"/>
        <end position="44"/>
    </location>
</feature>
<keyword evidence="2" id="KW-0812">Transmembrane</keyword>
<evidence type="ECO:0000313" key="4">
    <source>
        <dbReference type="EMBL" id="MBF0876008.1"/>
    </source>
</evidence>
<feature type="compositionally biased region" description="Low complexity" evidence="1">
    <location>
        <begin position="229"/>
        <end position="252"/>
    </location>
</feature>
<gene>
    <name evidence="4" type="ORF">HKD21_03985</name>
</gene>
<dbReference type="Pfam" id="PF05036">
    <property type="entry name" value="SPOR"/>
    <property type="match status" value="1"/>
</dbReference>
<accession>A0ABR9YBH8</accession>
<comment type="caution">
    <text evidence="4">The sequence shown here is derived from an EMBL/GenBank/DDBJ whole genome shotgun (WGS) entry which is preliminary data.</text>
</comment>
<dbReference type="EMBL" id="JABCQO010000002">
    <property type="protein sequence ID" value="MBF0876008.1"/>
    <property type="molecule type" value="Genomic_DNA"/>
</dbReference>
<dbReference type="Gene3D" id="3.30.70.1070">
    <property type="entry name" value="Sporulation related repeat"/>
    <property type="match status" value="1"/>
</dbReference>
<sequence>MSPENDQGRGNSDPGDYGRTPKQPAGPASGPRPQQRFERERMSNDYDDEPTPRRRPAAPATAAGAGRLTSLLGNDPATRKLVGGAVGIGVVLMLAVGGWSLMGSHHGGIPIIGPPPGPVKDRPADPGGMQIMSSDDGATDMTGNGEAHLAPGPEQPDTKALARQYGVPPGTPAQEPAKTDATPAATAPSAASPATAGSTSSATAPVNSPDATASATPEQPRPATPPATTPEKPQAQPSAPTNTAANTPAEAPKVAPKKEETPVHHAARPVEKPLPAPVPEPESVAPPKTAASEKTASKADVPSGSHEVQLGALDSEVAARKEWDSLRHQAPALFAGHTPLFEKTTRGDHTFVRLRIGGFADLKAARAYCVKLHAQSVACTPAQF</sequence>
<name>A0ABR9YBH8_9PROT</name>
<reference evidence="4 5" key="2">
    <citation type="submission" date="2020-11" db="EMBL/GenBank/DDBJ databases">
        <title>Description of novel Gluconobacter species.</title>
        <authorList>
            <person name="Cleenwerck I."/>
            <person name="Cnockaert M."/>
            <person name="Borremans W."/>
            <person name="Wieme A.D."/>
            <person name="De Vuyst L."/>
            <person name="Vandamme P."/>
        </authorList>
    </citation>
    <scope>NUCLEOTIDE SEQUENCE [LARGE SCALE GENOMIC DNA]</scope>
    <source>
        <strain evidence="4 5">LMG 27748</strain>
    </source>
</reference>
<keyword evidence="5" id="KW-1185">Reference proteome</keyword>
<feature type="domain" description="SPOR" evidence="3">
    <location>
        <begin position="300"/>
        <end position="384"/>
    </location>
</feature>
<evidence type="ECO:0000256" key="1">
    <source>
        <dbReference type="SAM" id="MobiDB-lite"/>
    </source>
</evidence>
<proteinExistence type="predicted"/>
<feature type="compositionally biased region" description="Low complexity" evidence="1">
    <location>
        <begin position="179"/>
        <end position="205"/>
    </location>
</feature>
<evidence type="ECO:0000313" key="5">
    <source>
        <dbReference type="Proteomes" id="UP000630952"/>
    </source>
</evidence>
<feature type="compositionally biased region" description="Low complexity" evidence="1">
    <location>
        <begin position="281"/>
        <end position="294"/>
    </location>
</feature>
<dbReference type="PROSITE" id="PS51724">
    <property type="entry name" value="SPOR"/>
    <property type="match status" value="1"/>
</dbReference>
<dbReference type="Proteomes" id="UP000630952">
    <property type="component" value="Unassembled WGS sequence"/>
</dbReference>
<keyword evidence="2" id="KW-0472">Membrane</keyword>
<feature type="region of interest" description="Disordered" evidence="1">
    <location>
        <begin position="112"/>
        <end position="308"/>
    </location>
</feature>
<dbReference type="InterPro" id="IPR007730">
    <property type="entry name" value="SPOR-like_dom"/>
</dbReference>
<protein>
    <submittedName>
        <fullName evidence="4">SPOR domain-containing protein</fullName>
    </submittedName>
</protein>
<feature type="compositionally biased region" description="Basic and acidic residues" evidence="1">
    <location>
        <begin position="256"/>
        <end position="271"/>
    </location>
</feature>
<keyword evidence="2" id="KW-1133">Transmembrane helix</keyword>
<dbReference type="InterPro" id="IPR036680">
    <property type="entry name" value="SPOR-like_sf"/>
</dbReference>
<feature type="compositionally biased region" description="Polar residues" evidence="1">
    <location>
        <begin position="1"/>
        <end position="10"/>
    </location>
</feature>
<feature type="region of interest" description="Disordered" evidence="1">
    <location>
        <begin position="1"/>
        <end position="65"/>
    </location>
</feature>
<feature type="compositionally biased region" description="Pro residues" evidence="1">
    <location>
        <begin position="219"/>
        <end position="228"/>
    </location>
</feature>
<evidence type="ECO:0000259" key="3">
    <source>
        <dbReference type="PROSITE" id="PS51724"/>
    </source>
</evidence>